<dbReference type="EMBL" id="JBHMAG010000029">
    <property type="protein sequence ID" value="MFB9756829.1"/>
    <property type="molecule type" value="Genomic_DNA"/>
</dbReference>
<organism evidence="2 3">
    <name type="scientific">Paenibacillus hodogayensis</name>
    <dbReference type="NCBI Taxonomy" id="279208"/>
    <lineage>
        <taxon>Bacteria</taxon>
        <taxon>Bacillati</taxon>
        <taxon>Bacillota</taxon>
        <taxon>Bacilli</taxon>
        <taxon>Bacillales</taxon>
        <taxon>Paenibacillaceae</taxon>
        <taxon>Paenibacillus</taxon>
    </lineage>
</organism>
<sequence length="146" mass="15445">MKMKKKLAALALAGALTITSASSAFALSGWADTKATAQPLTLGSSTFQVLSSGADEDWYSYTNTTGSSINLVLELYSPSGLNYDYDYTMSFIPGYVFPVGDLGPGAVDAAAIGSLPAGETVWFRVHGHTPSDYNPAVAYTAWLHTY</sequence>
<dbReference type="Gene3D" id="2.60.120.380">
    <property type="match status" value="1"/>
</dbReference>
<evidence type="ECO:0000313" key="2">
    <source>
        <dbReference type="EMBL" id="MFB9756829.1"/>
    </source>
</evidence>
<keyword evidence="3" id="KW-1185">Reference proteome</keyword>
<gene>
    <name evidence="2" type="ORF">ACFFNY_35125</name>
</gene>
<evidence type="ECO:0000256" key="1">
    <source>
        <dbReference type="SAM" id="SignalP"/>
    </source>
</evidence>
<feature type="chain" id="PRO_5045179530" evidence="1">
    <location>
        <begin position="27"/>
        <end position="146"/>
    </location>
</feature>
<feature type="signal peptide" evidence="1">
    <location>
        <begin position="1"/>
        <end position="26"/>
    </location>
</feature>
<dbReference type="RefSeq" id="WP_344904419.1">
    <property type="nucleotide sequence ID" value="NZ_BAAAYO010000002.1"/>
</dbReference>
<name>A0ABV5W8C4_9BACL</name>
<comment type="caution">
    <text evidence="2">The sequence shown here is derived from an EMBL/GenBank/DDBJ whole genome shotgun (WGS) entry which is preliminary data.</text>
</comment>
<keyword evidence="1" id="KW-0732">Signal</keyword>
<accession>A0ABV5W8C4</accession>
<reference evidence="2 3" key="1">
    <citation type="submission" date="2024-09" db="EMBL/GenBank/DDBJ databases">
        <authorList>
            <person name="Sun Q."/>
            <person name="Mori K."/>
        </authorList>
    </citation>
    <scope>NUCLEOTIDE SEQUENCE [LARGE SCALE GENOMIC DNA]</scope>
    <source>
        <strain evidence="2 3">JCM 12520</strain>
    </source>
</reference>
<evidence type="ECO:0000313" key="3">
    <source>
        <dbReference type="Proteomes" id="UP001589619"/>
    </source>
</evidence>
<proteinExistence type="predicted"/>
<dbReference type="Proteomes" id="UP001589619">
    <property type="component" value="Unassembled WGS sequence"/>
</dbReference>
<protein>
    <submittedName>
        <fullName evidence="2">Uncharacterized protein</fullName>
    </submittedName>
</protein>